<dbReference type="EMBL" id="BART01001408">
    <property type="protein sequence ID" value="GAG68324.1"/>
    <property type="molecule type" value="Genomic_DNA"/>
</dbReference>
<evidence type="ECO:0000313" key="1">
    <source>
        <dbReference type="EMBL" id="GAG68324.1"/>
    </source>
</evidence>
<feature type="non-terminal residue" evidence="1">
    <location>
        <position position="1"/>
    </location>
</feature>
<reference evidence="1" key="1">
    <citation type="journal article" date="2014" name="Front. Microbiol.">
        <title>High frequency of phylogenetically diverse reductive dehalogenase-homologous genes in deep subseafloor sedimentary metagenomes.</title>
        <authorList>
            <person name="Kawai M."/>
            <person name="Futagami T."/>
            <person name="Toyoda A."/>
            <person name="Takaki Y."/>
            <person name="Nishi S."/>
            <person name="Hori S."/>
            <person name="Arai W."/>
            <person name="Tsubouchi T."/>
            <person name="Morono Y."/>
            <person name="Uchiyama I."/>
            <person name="Ito T."/>
            <person name="Fujiyama A."/>
            <person name="Inagaki F."/>
            <person name="Takami H."/>
        </authorList>
    </citation>
    <scope>NUCLEOTIDE SEQUENCE</scope>
    <source>
        <strain evidence="1">Expedition CK06-06</strain>
    </source>
</reference>
<dbReference type="AlphaFoldDB" id="X0ZG97"/>
<organism evidence="1">
    <name type="scientific">marine sediment metagenome</name>
    <dbReference type="NCBI Taxonomy" id="412755"/>
    <lineage>
        <taxon>unclassified sequences</taxon>
        <taxon>metagenomes</taxon>
        <taxon>ecological metagenomes</taxon>
    </lineage>
</organism>
<name>X0ZG97_9ZZZZ</name>
<sequence length="51" mass="6154">RIFAWIEPQAKAIKINYYTLEGWGNRKITEEKEIEEVMPLIKKSYEIIKNK</sequence>
<comment type="caution">
    <text evidence="1">The sequence shown here is derived from an EMBL/GenBank/DDBJ whole genome shotgun (WGS) entry which is preliminary data.</text>
</comment>
<accession>X0ZG97</accession>
<gene>
    <name evidence="1" type="ORF">S01H4_05009</name>
</gene>
<protein>
    <submittedName>
        <fullName evidence="1">Uncharacterized protein</fullName>
    </submittedName>
</protein>
<proteinExistence type="predicted"/>